<dbReference type="PANTHER" id="PTHR37423">
    <property type="entry name" value="SOLUBLE LYTIC MUREIN TRANSGLYCOSYLASE-RELATED"/>
    <property type="match status" value="1"/>
</dbReference>
<dbReference type="PROSITE" id="PS00922">
    <property type="entry name" value="TRANSGLYCOSYLASE"/>
    <property type="match status" value="1"/>
</dbReference>
<dbReference type="Pfam" id="PF14718">
    <property type="entry name" value="SLT_L"/>
    <property type="match status" value="1"/>
</dbReference>
<dbReference type="InterPro" id="IPR012289">
    <property type="entry name" value="Lytic_TGlycosylase_superhlx_L"/>
</dbReference>
<dbReference type="GO" id="GO:0000270">
    <property type="term" value="P:peptidoglycan metabolic process"/>
    <property type="evidence" value="ECO:0007669"/>
    <property type="project" value="InterPro"/>
</dbReference>
<dbReference type="EMBL" id="LUUK01000151">
    <property type="protein sequence ID" value="OAI20029.1"/>
    <property type="molecule type" value="Genomic_DNA"/>
</dbReference>
<keyword evidence="2" id="KW-0732">Signal</keyword>
<evidence type="ECO:0000259" key="3">
    <source>
        <dbReference type="Pfam" id="PF01464"/>
    </source>
</evidence>
<dbReference type="SUPFAM" id="SSF53955">
    <property type="entry name" value="Lysozyme-like"/>
    <property type="match status" value="1"/>
</dbReference>
<dbReference type="Gene3D" id="1.10.1240.20">
    <property type="entry name" value="Lytic transglycosylase, superhelical linker domain"/>
    <property type="match status" value="1"/>
</dbReference>
<dbReference type="Gene3D" id="1.10.530.10">
    <property type="match status" value="1"/>
</dbReference>
<dbReference type="STRING" id="702114.A1355_03540"/>
<dbReference type="InterPro" id="IPR037061">
    <property type="entry name" value="Lytic_TGlycoase_superhlx_L_sf"/>
</dbReference>
<dbReference type="SUPFAM" id="SSF48435">
    <property type="entry name" value="Bacterial muramidases"/>
    <property type="match status" value="1"/>
</dbReference>
<comment type="similarity">
    <text evidence="1">Belongs to the transglycosylase Slt family.</text>
</comment>
<proteinExistence type="inferred from homology"/>
<comment type="caution">
    <text evidence="5">The sequence shown here is derived from an EMBL/GenBank/DDBJ whole genome shotgun (WGS) entry which is preliminary data.</text>
</comment>
<dbReference type="GO" id="GO:0016020">
    <property type="term" value="C:membrane"/>
    <property type="evidence" value="ECO:0007669"/>
    <property type="project" value="InterPro"/>
</dbReference>
<protein>
    <submittedName>
        <fullName evidence="5">Lytic transglycosylase</fullName>
    </submittedName>
</protein>
<dbReference type="Gene3D" id="1.25.20.10">
    <property type="entry name" value="Bacterial muramidases"/>
    <property type="match status" value="1"/>
</dbReference>
<dbReference type="InterPro" id="IPR023346">
    <property type="entry name" value="Lysozyme-like_dom_sf"/>
</dbReference>
<dbReference type="InterPro" id="IPR000189">
    <property type="entry name" value="Transglyc_AS"/>
</dbReference>
<evidence type="ECO:0000313" key="6">
    <source>
        <dbReference type="Proteomes" id="UP000077628"/>
    </source>
</evidence>
<gene>
    <name evidence="5" type="ORF">A1355_03540</name>
</gene>
<organism evidence="5 6">
    <name type="scientific">Methylomonas koyamae</name>
    <dbReference type="NCBI Taxonomy" id="702114"/>
    <lineage>
        <taxon>Bacteria</taxon>
        <taxon>Pseudomonadati</taxon>
        <taxon>Pseudomonadota</taxon>
        <taxon>Gammaproteobacteria</taxon>
        <taxon>Methylococcales</taxon>
        <taxon>Methylococcaceae</taxon>
        <taxon>Methylomonas</taxon>
    </lineage>
</organism>
<name>A0A177NS25_9GAMM</name>
<dbReference type="GO" id="GO:0008933">
    <property type="term" value="F:peptidoglycan lytic transglycosylase activity"/>
    <property type="evidence" value="ECO:0007669"/>
    <property type="project" value="InterPro"/>
</dbReference>
<dbReference type="AlphaFoldDB" id="A0A177NS25"/>
<reference evidence="6" key="1">
    <citation type="submission" date="2016-03" db="EMBL/GenBank/DDBJ databases">
        <authorList>
            <person name="Heylen K."/>
            <person name="De Vos P."/>
            <person name="Vekeman B."/>
        </authorList>
    </citation>
    <scope>NUCLEOTIDE SEQUENCE [LARGE SCALE GENOMIC DNA]</scope>
    <source>
        <strain evidence="6">R-45383</strain>
    </source>
</reference>
<keyword evidence="6" id="KW-1185">Reference proteome</keyword>
<feature type="domain" description="Transglycosylase SLT" evidence="3">
    <location>
        <begin position="470"/>
        <end position="580"/>
    </location>
</feature>
<dbReference type="PANTHER" id="PTHR37423:SF5">
    <property type="entry name" value="SOLUBLE LYTIC MUREIN TRANSGLYCOSYLASE"/>
    <property type="match status" value="1"/>
</dbReference>
<dbReference type="GO" id="GO:0004553">
    <property type="term" value="F:hydrolase activity, hydrolyzing O-glycosyl compounds"/>
    <property type="evidence" value="ECO:0007669"/>
    <property type="project" value="InterPro"/>
</dbReference>
<evidence type="ECO:0000259" key="4">
    <source>
        <dbReference type="Pfam" id="PF14718"/>
    </source>
</evidence>
<dbReference type="Proteomes" id="UP000077628">
    <property type="component" value="Unassembled WGS sequence"/>
</dbReference>
<dbReference type="CDD" id="cd13401">
    <property type="entry name" value="Slt70-like"/>
    <property type="match status" value="1"/>
</dbReference>
<sequence length="630" mass="71420">MGTVLWLTAAGCCVAAQPASSQRTAFLQAERAVAENRLGDYQRLSAELTDYPLLPYLRYLWAKSHLDDDQAVRRFLDTYANTRYAAPLRTKWLIQLGKRQRWSELLSQYRGGEDPELQCYAGVAYLQSGRTDEAFGIARPLWLSGGEPAEPCISLFSTYQASPYFNRDLLWLRFKAALKRGNTGLAQRLLPAFAEDELRLANLWLDLQRHPERLANTVAWREYPAETRAECLVFATVVWLEQDLDAALMFWDREKAGLPIPAESSQRVEKQIGLALATQRDRRAYARLAALDDSDDSIREWRVRAALQHQSWPEVDLALSRLNNEERNQDKWQYWLARSQELSGLREPALSLYRQIAEHRSYYGFLAAGKLGRTVKLVDKPLAVPESELEDLQSRSEFLEVSEFLALDRPLEAKRQWGFAIAKLDKPRLAAAAKLAQRWGWSAQAIATVAKANEWDDIGLRFPIAYADSVRQAAGARQLAPALIFGLIRQESAFDPQADSPAGAKGLMQIMPNTGQEIAKNLGEPWSGGNDLLKPDTNIQFGAWHFKQLLDRFDRHPALAAAAYNAGANRVKRWLPSDKPLPADIWVETIPYKETRGYVASVLMYSLIYRERLNAETPRSEDLMRDVRPG</sequence>
<dbReference type="InterPro" id="IPR008258">
    <property type="entry name" value="Transglycosylase_SLT_dom_1"/>
</dbReference>
<evidence type="ECO:0000256" key="1">
    <source>
        <dbReference type="ARBA" id="ARBA00007734"/>
    </source>
</evidence>
<dbReference type="GO" id="GO:0042597">
    <property type="term" value="C:periplasmic space"/>
    <property type="evidence" value="ECO:0007669"/>
    <property type="project" value="InterPro"/>
</dbReference>
<evidence type="ECO:0000256" key="2">
    <source>
        <dbReference type="ARBA" id="ARBA00022729"/>
    </source>
</evidence>
<dbReference type="InterPro" id="IPR008939">
    <property type="entry name" value="Lytic_TGlycosylase_superhlx_U"/>
</dbReference>
<evidence type="ECO:0000313" key="5">
    <source>
        <dbReference type="EMBL" id="OAI20029.1"/>
    </source>
</evidence>
<accession>A0A177NS25</accession>
<dbReference type="Pfam" id="PF01464">
    <property type="entry name" value="SLT"/>
    <property type="match status" value="1"/>
</dbReference>
<feature type="domain" description="Lytic transglycosylase superhelical linker" evidence="4">
    <location>
        <begin position="394"/>
        <end position="458"/>
    </location>
</feature>